<dbReference type="GO" id="GO:0000028">
    <property type="term" value="P:ribosomal small subunit assembly"/>
    <property type="evidence" value="ECO:0007669"/>
    <property type="project" value="TreeGrafter"/>
</dbReference>
<keyword evidence="1" id="KW-0963">Cytoplasm</keyword>
<dbReference type="InterPro" id="IPR003728">
    <property type="entry name" value="Ribosome_maturation_RimP"/>
</dbReference>
<evidence type="ECO:0000313" key="5">
    <source>
        <dbReference type="EMBL" id="SVA64428.1"/>
    </source>
</evidence>
<evidence type="ECO:0000259" key="3">
    <source>
        <dbReference type="Pfam" id="PF02576"/>
    </source>
</evidence>
<dbReference type="InterPro" id="IPR035956">
    <property type="entry name" value="RimP_N_sf"/>
</dbReference>
<sequence length="161" mass="17987">VGLSLTEKRRQIFAIAERVASGHGVEVFDVQLRRESIGWVLRVVLDRQDSGVDDDSISVDDCQKVSQDLNAVLDVEDALDHAYTLEVSSPGLDRPLRTPGEYQRFVGRLAQIVVSEAINGQTFLKGRIQEVTDGTVLLESNSRLHRVPFEIISRAKLEVEF</sequence>
<dbReference type="PANTHER" id="PTHR33867:SF1">
    <property type="entry name" value="RIBOSOME MATURATION FACTOR RIMP"/>
    <property type="match status" value="1"/>
</dbReference>
<dbReference type="Gene3D" id="3.30.300.70">
    <property type="entry name" value="RimP-like superfamily, N-terminal"/>
    <property type="match status" value="1"/>
</dbReference>
<name>A0A381XI72_9ZZZZ</name>
<dbReference type="Pfam" id="PF17384">
    <property type="entry name" value="DUF150_C"/>
    <property type="match status" value="1"/>
</dbReference>
<feature type="domain" description="Ribosome maturation factor RimP C-terminal" evidence="4">
    <location>
        <begin position="96"/>
        <end position="161"/>
    </location>
</feature>
<dbReference type="HAMAP" id="MF_01077">
    <property type="entry name" value="RimP"/>
    <property type="match status" value="1"/>
</dbReference>
<dbReference type="CDD" id="cd01734">
    <property type="entry name" value="YlxS_C"/>
    <property type="match status" value="1"/>
</dbReference>
<dbReference type="InterPro" id="IPR028998">
    <property type="entry name" value="RimP_C"/>
</dbReference>
<keyword evidence="2" id="KW-0690">Ribosome biogenesis</keyword>
<accession>A0A381XI72</accession>
<protein>
    <recommendedName>
        <fullName evidence="6">Ribosome maturation factor RimP N-terminal domain-containing protein</fullName>
    </recommendedName>
</protein>
<dbReference type="Gene3D" id="2.30.30.180">
    <property type="entry name" value="Ribosome maturation factor RimP, C-terminal domain"/>
    <property type="match status" value="1"/>
</dbReference>
<evidence type="ECO:0000256" key="2">
    <source>
        <dbReference type="ARBA" id="ARBA00022517"/>
    </source>
</evidence>
<feature type="non-terminal residue" evidence="5">
    <location>
        <position position="1"/>
    </location>
</feature>
<dbReference type="AlphaFoldDB" id="A0A381XI72"/>
<evidence type="ECO:0000256" key="1">
    <source>
        <dbReference type="ARBA" id="ARBA00022490"/>
    </source>
</evidence>
<dbReference type="FunFam" id="3.30.300.70:FF:000001">
    <property type="entry name" value="Ribosome maturation factor RimP"/>
    <property type="match status" value="1"/>
</dbReference>
<dbReference type="GO" id="GO:0006412">
    <property type="term" value="P:translation"/>
    <property type="evidence" value="ECO:0007669"/>
    <property type="project" value="TreeGrafter"/>
</dbReference>
<dbReference type="SUPFAM" id="SSF75420">
    <property type="entry name" value="YhbC-like, N-terminal domain"/>
    <property type="match status" value="1"/>
</dbReference>
<gene>
    <name evidence="5" type="ORF">METZ01_LOCUS117282</name>
</gene>
<dbReference type="InterPro" id="IPR036847">
    <property type="entry name" value="RimP_C_sf"/>
</dbReference>
<organism evidence="5">
    <name type="scientific">marine metagenome</name>
    <dbReference type="NCBI Taxonomy" id="408172"/>
    <lineage>
        <taxon>unclassified sequences</taxon>
        <taxon>metagenomes</taxon>
        <taxon>ecological metagenomes</taxon>
    </lineage>
</organism>
<feature type="domain" description="Ribosome maturation factor RimP N-terminal" evidence="3">
    <location>
        <begin position="16"/>
        <end position="93"/>
    </location>
</feature>
<evidence type="ECO:0000259" key="4">
    <source>
        <dbReference type="Pfam" id="PF17384"/>
    </source>
</evidence>
<dbReference type="Pfam" id="PF02576">
    <property type="entry name" value="RimP_N"/>
    <property type="match status" value="1"/>
</dbReference>
<reference evidence="5" key="1">
    <citation type="submission" date="2018-05" db="EMBL/GenBank/DDBJ databases">
        <authorList>
            <person name="Lanie J.A."/>
            <person name="Ng W.-L."/>
            <person name="Kazmierczak K.M."/>
            <person name="Andrzejewski T.M."/>
            <person name="Davidsen T.M."/>
            <person name="Wayne K.J."/>
            <person name="Tettelin H."/>
            <person name="Glass J.I."/>
            <person name="Rusch D."/>
            <person name="Podicherti R."/>
            <person name="Tsui H.-C.T."/>
            <person name="Winkler M.E."/>
        </authorList>
    </citation>
    <scope>NUCLEOTIDE SEQUENCE</scope>
</reference>
<dbReference type="GO" id="GO:0005829">
    <property type="term" value="C:cytosol"/>
    <property type="evidence" value="ECO:0007669"/>
    <property type="project" value="TreeGrafter"/>
</dbReference>
<proteinExistence type="inferred from homology"/>
<dbReference type="PANTHER" id="PTHR33867">
    <property type="entry name" value="RIBOSOME MATURATION FACTOR RIMP"/>
    <property type="match status" value="1"/>
</dbReference>
<dbReference type="InterPro" id="IPR028989">
    <property type="entry name" value="RimP_N"/>
</dbReference>
<evidence type="ECO:0008006" key="6">
    <source>
        <dbReference type="Google" id="ProtNLM"/>
    </source>
</evidence>
<dbReference type="EMBL" id="UINC01015270">
    <property type="protein sequence ID" value="SVA64428.1"/>
    <property type="molecule type" value="Genomic_DNA"/>
</dbReference>
<dbReference type="SUPFAM" id="SSF74942">
    <property type="entry name" value="YhbC-like, C-terminal domain"/>
    <property type="match status" value="1"/>
</dbReference>